<dbReference type="EMBL" id="PIUM01000012">
    <property type="protein sequence ID" value="PKU24339.1"/>
    <property type="molecule type" value="Genomic_DNA"/>
</dbReference>
<keyword evidence="5 6" id="KW-0472">Membrane</keyword>
<evidence type="ECO:0000313" key="9">
    <source>
        <dbReference type="Proteomes" id="UP000233293"/>
    </source>
</evidence>
<feature type="transmembrane region" description="Helical" evidence="6">
    <location>
        <begin position="148"/>
        <end position="167"/>
    </location>
</feature>
<accession>A0A2N3PVB6</accession>
<dbReference type="PANTHER" id="PTHR43791">
    <property type="entry name" value="PERMEASE-RELATED"/>
    <property type="match status" value="1"/>
</dbReference>
<evidence type="ECO:0000256" key="1">
    <source>
        <dbReference type="ARBA" id="ARBA00004141"/>
    </source>
</evidence>
<feature type="domain" description="Major facilitator superfamily (MFS) profile" evidence="7">
    <location>
        <begin position="20"/>
        <end position="428"/>
    </location>
</feature>
<keyword evidence="9" id="KW-1185">Reference proteome</keyword>
<comment type="subcellular location">
    <subcellularLocation>
        <location evidence="1">Membrane</location>
        <topology evidence="1">Multi-pass membrane protein</topology>
    </subcellularLocation>
</comment>
<feature type="transmembrane region" description="Helical" evidence="6">
    <location>
        <begin position="370"/>
        <end position="395"/>
    </location>
</feature>
<dbReference type="PANTHER" id="PTHR43791:SF36">
    <property type="entry name" value="TRANSPORTER, PUTATIVE (AFU_ORTHOLOGUE AFUA_6G08340)-RELATED"/>
    <property type="match status" value="1"/>
</dbReference>
<dbReference type="GO" id="GO:0016020">
    <property type="term" value="C:membrane"/>
    <property type="evidence" value="ECO:0007669"/>
    <property type="project" value="UniProtKB-SubCell"/>
</dbReference>
<feature type="transmembrane region" description="Helical" evidence="6">
    <location>
        <begin position="179"/>
        <end position="201"/>
    </location>
</feature>
<proteinExistence type="predicted"/>
<dbReference type="GO" id="GO:0022857">
    <property type="term" value="F:transmembrane transporter activity"/>
    <property type="evidence" value="ECO:0007669"/>
    <property type="project" value="InterPro"/>
</dbReference>
<feature type="transmembrane region" description="Helical" evidence="6">
    <location>
        <begin position="401"/>
        <end position="424"/>
    </location>
</feature>
<dbReference type="CDD" id="cd17319">
    <property type="entry name" value="MFS_ExuT_GudP_like"/>
    <property type="match status" value="1"/>
</dbReference>
<dbReference type="FunFam" id="1.20.1250.20:FF:000018">
    <property type="entry name" value="MFS transporter permease"/>
    <property type="match status" value="1"/>
</dbReference>
<dbReference type="OrthoDB" id="9773957at2"/>
<keyword evidence="2" id="KW-0813">Transport</keyword>
<keyword evidence="4 6" id="KW-1133">Transmembrane helix</keyword>
<dbReference type="Pfam" id="PF07690">
    <property type="entry name" value="MFS_1"/>
    <property type="match status" value="1"/>
</dbReference>
<dbReference type="Gene3D" id="1.20.1250.20">
    <property type="entry name" value="MFS general substrate transporter like domains"/>
    <property type="match status" value="2"/>
</dbReference>
<dbReference type="InterPro" id="IPR011701">
    <property type="entry name" value="MFS"/>
</dbReference>
<gene>
    <name evidence="8" type="ORF">CWS72_12160</name>
</gene>
<feature type="transmembrane region" description="Helical" evidence="6">
    <location>
        <begin position="55"/>
        <end position="74"/>
    </location>
</feature>
<dbReference type="InterPro" id="IPR020846">
    <property type="entry name" value="MFS_dom"/>
</dbReference>
<organism evidence="8 9">
    <name type="scientific">Telmatospirillum siberiense</name>
    <dbReference type="NCBI Taxonomy" id="382514"/>
    <lineage>
        <taxon>Bacteria</taxon>
        <taxon>Pseudomonadati</taxon>
        <taxon>Pseudomonadota</taxon>
        <taxon>Alphaproteobacteria</taxon>
        <taxon>Rhodospirillales</taxon>
        <taxon>Rhodospirillaceae</taxon>
        <taxon>Telmatospirillum</taxon>
    </lineage>
</organism>
<feature type="transmembrane region" description="Helical" evidence="6">
    <location>
        <begin position="247"/>
        <end position="268"/>
    </location>
</feature>
<evidence type="ECO:0000256" key="6">
    <source>
        <dbReference type="SAM" id="Phobius"/>
    </source>
</evidence>
<feature type="transmembrane region" description="Helical" evidence="6">
    <location>
        <begin position="280"/>
        <end position="301"/>
    </location>
</feature>
<dbReference type="RefSeq" id="WP_101250878.1">
    <property type="nucleotide sequence ID" value="NZ_PIUM01000012.1"/>
</dbReference>
<evidence type="ECO:0000313" key="8">
    <source>
        <dbReference type="EMBL" id="PKU24339.1"/>
    </source>
</evidence>
<sequence length="442" mass="48000">MSAAPYDCEKDVIRKVSLRLIPFLVFSYILCFVDRVNLGFAALTMNKEFGFSPTIFGWGAGILFVGYFFFGVPSNLGLNKYGARRWIAGIMILWGLVSASMVLIQGTASFFAVRFLLGAAEAGFFPGIILYLTFWFPAQYRGRIVSRFMFAQPIALTLGSAVSGWLLEMDGVMGVAGWKWLFILEGIPSSLVGVIALFYLTDLPFKAMWLKPEERAWLQGELDKERRSVESAGPKYSLWETMTNTRVLLLCLIYVCMVIGVYGVNMWLPQIVKSFGNAGAGQIGVVAAIPFFAASIGMLLIGMSSDKFQERKWHVTVSTLVAGCALVASAFTQQNQVLTILLLSISSIGMYGCMPIFWTIPPTFLTGTAVAAGIGFINAIGNLGGFLGPFLVGYIKESTGSFISGLLFMGGCTVVGSLLVYVVCKRAESSAANMAQAVEAKV</sequence>
<feature type="transmembrane region" description="Helical" evidence="6">
    <location>
        <begin position="111"/>
        <end position="136"/>
    </location>
</feature>
<feature type="transmembrane region" description="Helical" evidence="6">
    <location>
        <begin position="313"/>
        <end position="331"/>
    </location>
</feature>
<feature type="transmembrane region" description="Helical" evidence="6">
    <location>
        <begin position="86"/>
        <end position="105"/>
    </location>
</feature>
<evidence type="ECO:0000256" key="5">
    <source>
        <dbReference type="ARBA" id="ARBA00023136"/>
    </source>
</evidence>
<evidence type="ECO:0000256" key="3">
    <source>
        <dbReference type="ARBA" id="ARBA00022692"/>
    </source>
</evidence>
<reference evidence="9" key="1">
    <citation type="submission" date="2017-12" db="EMBL/GenBank/DDBJ databases">
        <title>Draft genome sequence of Telmatospirillum siberiense 26-4b1T, an acidotolerant peatland alphaproteobacterium potentially involved in sulfur cycling.</title>
        <authorList>
            <person name="Hausmann B."/>
            <person name="Pjevac P."/>
            <person name="Schreck K."/>
            <person name="Herbold C.W."/>
            <person name="Daims H."/>
            <person name="Wagner M."/>
            <person name="Pester M."/>
            <person name="Loy A."/>
        </authorList>
    </citation>
    <scope>NUCLEOTIDE SEQUENCE [LARGE SCALE GENOMIC DNA]</scope>
    <source>
        <strain evidence="9">26-4b1</strain>
    </source>
</reference>
<evidence type="ECO:0000256" key="4">
    <source>
        <dbReference type="ARBA" id="ARBA00022989"/>
    </source>
</evidence>
<dbReference type="InterPro" id="IPR036259">
    <property type="entry name" value="MFS_trans_sf"/>
</dbReference>
<dbReference type="AlphaFoldDB" id="A0A2N3PVB6"/>
<feature type="transmembrane region" description="Helical" evidence="6">
    <location>
        <begin position="337"/>
        <end position="358"/>
    </location>
</feature>
<dbReference type="PROSITE" id="PS50850">
    <property type="entry name" value="MFS"/>
    <property type="match status" value="1"/>
</dbReference>
<dbReference type="SUPFAM" id="SSF103473">
    <property type="entry name" value="MFS general substrate transporter"/>
    <property type="match status" value="1"/>
</dbReference>
<feature type="transmembrane region" description="Helical" evidence="6">
    <location>
        <begin position="20"/>
        <end position="43"/>
    </location>
</feature>
<keyword evidence="3 6" id="KW-0812">Transmembrane</keyword>
<evidence type="ECO:0000259" key="7">
    <source>
        <dbReference type="PROSITE" id="PS50850"/>
    </source>
</evidence>
<evidence type="ECO:0000256" key="2">
    <source>
        <dbReference type="ARBA" id="ARBA00022448"/>
    </source>
</evidence>
<comment type="caution">
    <text evidence="8">The sequence shown here is derived from an EMBL/GenBank/DDBJ whole genome shotgun (WGS) entry which is preliminary data.</text>
</comment>
<dbReference type="Proteomes" id="UP000233293">
    <property type="component" value="Unassembled WGS sequence"/>
</dbReference>
<protein>
    <submittedName>
        <fullName evidence="8">MFS transporter</fullName>
    </submittedName>
</protein>
<name>A0A2N3PVB6_9PROT</name>